<reference evidence="3 4" key="1">
    <citation type="submission" date="2019-12" db="EMBL/GenBank/DDBJ databases">
        <authorList>
            <person name="Li J."/>
        </authorList>
    </citation>
    <scope>NUCLEOTIDE SEQUENCE [LARGE SCALE GENOMIC DNA]</scope>
    <source>
        <strain evidence="3 4">HL2-2</strain>
    </source>
</reference>
<gene>
    <name evidence="3" type="ORF">GN138_15355</name>
</gene>
<comment type="caution">
    <text evidence="3">The sequence shown here is derived from an EMBL/GenBank/DDBJ whole genome shotgun (WGS) entry which is preliminary data.</text>
</comment>
<evidence type="ECO:0000259" key="2">
    <source>
        <dbReference type="Pfam" id="PF02657"/>
    </source>
</evidence>
<evidence type="ECO:0000256" key="1">
    <source>
        <dbReference type="ARBA" id="ARBA00010282"/>
    </source>
</evidence>
<dbReference type="PANTHER" id="PTHR43597">
    <property type="entry name" value="SULFUR ACCEPTOR PROTEIN CSDE"/>
    <property type="match status" value="1"/>
</dbReference>
<dbReference type="AlphaFoldDB" id="A0A6L6UGC8"/>
<comment type="similarity">
    <text evidence="1">Belongs to the SufE family.</text>
</comment>
<proteinExistence type="inferred from homology"/>
<dbReference type="SUPFAM" id="SSF82649">
    <property type="entry name" value="SufE/NifU"/>
    <property type="match status" value="1"/>
</dbReference>
<dbReference type="Proteomes" id="UP000478208">
    <property type="component" value="Unassembled WGS sequence"/>
</dbReference>
<evidence type="ECO:0000313" key="3">
    <source>
        <dbReference type="EMBL" id="MUU79824.1"/>
    </source>
</evidence>
<dbReference type="Pfam" id="PF02657">
    <property type="entry name" value="SufE"/>
    <property type="match status" value="1"/>
</dbReference>
<dbReference type="EMBL" id="WOWS01000009">
    <property type="protein sequence ID" value="MUU79824.1"/>
    <property type="molecule type" value="Genomic_DNA"/>
</dbReference>
<organism evidence="3 4">
    <name type="scientific">Winogradskyella endarachnes</name>
    <dbReference type="NCBI Taxonomy" id="2681965"/>
    <lineage>
        <taxon>Bacteria</taxon>
        <taxon>Pseudomonadati</taxon>
        <taxon>Bacteroidota</taxon>
        <taxon>Flavobacteriia</taxon>
        <taxon>Flavobacteriales</taxon>
        <taxon>Flavobacteriaceae</taxon>
        <taxon>Winogradskyella</taxon>
    </lineage>
</organism>
<evidence type="ECO:0000313" key="4">
    <source>
        <dbReference type="Proteomes" id="UP000478208"/>
    </source>
</evidence>
<accession>A0A6L6UGC8</accession>
<name>A0A6L6UGC8_9FLAO</name>
<sequence length="140" mass="16231">MTIEEVQNEIIDEFSMFEDWEERYQYMIDLGKDLPLIDEKYKTEDNIIKGCQSKVWVHANMNDDKVNFTADSDAIITKGIIAILIRVFSDQHPKDIIEANTDFIDKIGLKEHLSPTRANGLVSMIKQLKMYAIAYQTQLN</sequence>
<protein>
    <submittedName>
        <fullName evidence="3">SufE family protein</fullName>
    </submittedName>
</protein>
<dbReference type="PANTHER" id="PTHR43597:SF5">
    <property type="entry name" value="SUFE-LIKE PROTEIN 2, CHLOROPLASTIC"/>
    <property type="match status" value="1"/>
</dbReference>
<keyword evidence="4" id="KW-1185">Reference proteome</keyword>
<feature type="domain" description="Fe-S metabolism associated" evidence="2">
    <location>
        <begin position="12"/>
        <end position="130"/>
    </location>
</feature>
<dbReference type="InterPro" id="IPR003808">
    <property type="entry name" value="Fe-S_metab-assoc_dom"/>
</dbReference>
<dbReference type="Gene3D" id="3.90.1010.10">
    <property type="match status" value="1"/>
</dbReference>
<dbReference type="RefSeq" id="WP_157364883.1">
    <property type="nucleotide sequence ID" value="NZ_WOWS01000009.1"/>
</dbReference>